<dbReference type="EMBL" id="LCYG01000044">
    <property type="protein sequence ID" value="KLK91858.1"/>
    <property type="molecule type" value="Genomic_DNA"/>
</dbReference>
<dbReference type="PATRIC" id="fig|1225564.3.peg.4676"/>
<evidence type="ECO:0000256" key="1">
    <source>
        <dbReference type="SAM" id="MobiDB-lite"/>
    </source>
</evidence>
<protein>
    <submittedName>
        <fullName evidence="4">Uncharacterized protein</fullName>
    </submittedName>
</protein>
<gene>
    <name evidence="4" type="ORF">AA309_17745</name>
</gene>
<dbReference type="Proteomes" id="UP000035489">
    <property type="component" value="Unassembled WGS sequence"/>
</dbReference>
<dbReference type="STRING" id="1225564.AA309_17745"/>
<evidence type="ECO:0000313" key="5">
    <source>
        <dbReference type="Proteomes" id="UP000035489"/>
    </source>
</evidence>
<dbReference type="InterPro" id="IPR011670">
    <property type="entry name" value="DUF1612"/>
</dbReference>
<comment type="caution">
    <text evidence="4">The sequence shown here is derived from an EMBL/GenBank/DDBJ whole genome shotgun (WGS) entry which is preliminary data.</text>
</comment>
<feature type="compositionally biased region" description="Basic and acidic residues" evidence="1">
    <location>
        <begin position="133"/>
        <end position="145"/>
    </location>
</feature>
<feature type="region of interest" description="Disordered" evidence="1">
    <location>
        <begin position="133"/>
        <end position="155"/>
    </location>
</feature>
<dbReference type="AlphaFoldDB" id="A0A0H1R9L7"/>
<name>A0A0H1R9L7_9HYPH</name>
<dbReference type="Pfam" id="PF11972">
    <property type="entry name" value="HTH_13"/>
    <property type="match status" value="1"/>
</dbReference>
<evidence type="ECO:0000259" key="2">
    <source>
        <dbReference type="Pfam" id="PF07756"/>
    </source>
</evidence>
<dbReference type="Pfam" id="PF07756">
    <property type="entry name" value="DUF1612"/>
    <property type="match status" value="1"/>
</dbReference>
<dbReference type="NCBIfam" id="NF040876">
    <property type="entry name" value="RHE_PE00001_fam"/>
    <property type="match status" value="1"/>
</dbReference>
<proteinExistence type="predicted"/>
<feature type="domain" description="DUF1612" evidence="2">
    <location>
        <begin position="193"/>
        <end position="315"/>
    </location>
</feature>
<feature type="domain" description="HTH DNA binding" evidence="3">
    <location>
        <begin position="326"/>
        <end position="382"/>
    </location>
</feature>
<dbReference type="InterPro" id="IPR048017">
    <property type="entry name" value="Y4cF-like"/>
</dbReference>
<evidence type="ECO:0000259" key="3">
    <source>
        <dbReference type="Pfam" id="PF11972"/>
    </source>
</evidence>
<dbReference type="InterPro" id="IPR021068">
    <property type="entry name" value="HTH_DNA-bd"/>
</dbReference>
<evidence type="ECO:0000313" key="4">
    <source>
        <dbReference type="EMBL" id="KLK91858.1"/>
    </source>
</evidence>
<reference evidence="4 5" key="1">
    <citation type="submission" date="2015-05" db="EMBL/GenBank/DDBJ databases">
        <title>Draft genome sequence of Microvirga vignae strain BR3299, a novel nitrogen fixing bacteria isolated from Brazil semi-aired region.</title>
        <authorList>
            <person name="Zilli J.E."/>
            <person name="Passos S.R."/>
            <person name="Leite J."/>
            <person name="Baldani J.I."/>
            <person name="Xavier G.R."/>
            <person name="Rumjaneck N.G."/>
            <person name="Simoes-Araujo J.L."/>
        </authorList>
    </citation>
    <scope>NUCLEOTIDE SEQUENCE [LARGE SCALE GENOMIC DNA]</scope>
    <source>
        <strain evidence="4 5">BR3299</strain>
    </source>
</reference>
<organism evidence="4 5">
    <name type="scientific">Microvirga vignae</name>
    <dbReference type="NCBI Taxonomy" id="1225564"/>
    <lineage>
        <taxon>Bacteria</taxon>
        <taxon>Pseudomonadati</taxon>
        <taxon>Pseudomonadota</taxon>
        <taxon>Alphaproteobacteria</taxon>
        <taxon>Hyphomicrobiales</taxon>
        <taxon>Methylobacteriaceae</taxon>
        <taxon>Microvirga</taxon>
    </lineage>
</organism>
<sequence>MRAGDFDDEPFQVPRTYALPELPWETIAGGLEQITVAVLRFDARLEASGLSAGWQSRCDMTEAVRALLLDGHLVDVGDLVLHDAGMDVRHPTHELTRAAAALRARRTALARKPPWPLSIDGLVALRGIGRVRGEGDHVRPKGKPDPEDDEAYPPFANDADPWKAHFAEIDALLDRTSKVLAGETPLPKSRSHLVYDPDQDEAEAEDLWLEVVQRTSHWPALAAAAVAWNAWLDLNLYTRLPWLGLIMAAAILRARGLTGQLLPLAAGFKQSKFRPQGREGAREKLDGFCIVVEEALAIANRDLDRLILARELMSRVTQRCRSNSKLPGLVDLFLSRPLVTVPLGAKLLQVTPKAVDLMLAQLGGALPRELTGRTRYRAWGIV</sequence>
<keyword evidence="5" id="KW-1185">Reference proteome</keyword>
<accession>A0A0H1R9L7</accession>